<reference evidence="9 10" key="1">
    <citation type="submission" date="2018-05" db="EMBL/GenBank/DDBJ databases">
        <title>Whole genome sequence of Pseudomonas putida JBC17.</title>
        <authorList>
            <person name="Lee Y.H."/>
            <person name="David K."/>
        </authorList>
    </citation>
    <scope>NUCLEOTIDE SEQUENCE [LARGE SCALE GENOMIC DNA]</scope>
    <source>
        <strain evidence="9 10">JBC17</strain>
    </source>
</reference>
<dbReference type="Pfam" id="PF02508">
    <property type="entry name" value="Rnf-Nqr"/>
    <property type="match status" value="1"/>
</dbReference>
<dbReference type="PIRSF" id="PIRSF006102">
    <property type="entry name" value="NQR_DE"/>
    <property type="match status" value="1"/>
</dbReference>
<dbReference type="OrthoDB" id="7028957at2"/>
<comment type="subcellular location">
    <subcellularLocation>
        <location evidence="1">Endomembrane system</location>
        <topology evidence="1">Multi-pass membrane protein</topology>
    </subcellularLocation>
</comment>
<evidence type="ECO:0000256" key="1">
    <source>
        <dbReference type="ARBA" id="ARBA00004127"/>
    </source>
</evidence>
<dbReference type="EMBL" id="CP029693">
    <property type="protein sequence ID" value="AWY41006.1"/>
    <property type="molecule type" value="Genomic_DNA"/>
</dbReference>
<dbReference type="GO" id="GO:0012505">
    <property type="term" value="C:endomembrane system"/>
    <property type="evidence" value="ECO:0007669"/>
    <property type="project" value="UniProtKB-SubCell"/>
</dbReference>
<protein>
    <submittedName>
        <fullName evidence="9">NADH:quinone oxidoreductase</fullName>
    </submittedName>
</protein>
<evidence type="ECO:0000313" key="10">
    <source>
        <dbReference type="Proteomes" id="UP000250299"/>
    </source>
</evidence>
<dbReference type="AlphaFoldDB" id="A0A2Z4RJ91"/>
<feature type="transmembrane region" description="Helical" evidence="8">
    <location>
        <begin position="113"/>
        <end position="130"/>
    </location>
</feature>
<keyword evidence="3" id="KW-0997">Cell inner membrane</keyword>
<keyword evidence="2" id="KW-0813">Transport</keyword>
<evidence type="ECO:0000256" key="5">
    <source>
        <dbReference type="ARBA" id="ARBA00022967"/>
    </source>
</evidence>
<evidence type="ECO:0000313" key="9">
    <source>
        <dbReference type="EMBL" id="AWY41006.1"/>
    </source>
</evidence>
<dbReference type="PANTHER" id="PTHR30586:SF0">
    <property type="entry name" value="ION-TRANSLOCATING OXIDOREDUCTASE COMPLEX SUBUNIT E"/>
    <property type="match status" value="1"/>
</dbReference>
<proteinExistence type="predicted"/>
<feature type="transmembrane region" description="Helical" evidence="8">
    <location>
        <begin position="55"/>
        <end position="80"/>
    </location>
</feature>
<keyword evidence="4 8" id="KW-0812">Transmembrane</keyword>
<dbReference type="Proteomes" id="UP000250299">
    <property type="component" value="Chromosome"/>
</dbReference>
<keyword evidence="3" id="KW-1003">Cell membrane</keyword>
<sequence length="195" mass="21128">MSKSPLLQNSLMLAPLIGATGSVMSALGLWLMFMVVIGVFNGVMSALRSRLHAAMHLLASVVLAATLTSSVQLCAQVWSLQWYQQVGIYSALIALQCVVLECSGFFQTPWRNRVHLCVLFGTLLVGLGLLRELLGNGTLGSHLSWLAGGIQTDWQGWKLTADGGLRVLSLAPGGFILLGLLVAAWQTWHRQRSEQ</sequence>
<keyword evidence="5" id="KW-1278">Translocase</keyword>
<evidence type="ECO:0000256" key="8">
    <source>
        <dbReference type="SAM" id="Phobius"/>
    </source>
</evidence>
<keyword evidence="6 8" id="KW-1133">Transmembrane helix</keyword>
<feature type="transmembrane region" description="Helical" evidence="8">
    <location>
        <begin position="12"/>
        <end position="43"/>
    </location>
</feature>
<feature type="transmembrane region" description="Helical" evidence="8">
    <location>
        <begin position="167"/>
        <end position="185"/>
    </location>
</feature>
<accession>A0A2Z4RJ91</accession>
<feature type="transmembrane region" description="Helical" evidence="8">
    <location>
        <begin position="86"/>
        <end position="106"/>
    </location>
</feature>
<name>A0A2Z4RJ91_PSEPU</name>
<organism evidence="9 10">
    <name type="scientific">Pseudomonas putida</name>
    <name type="common">Arthrobacter siderocapsulatus</name>
    <dbReference type="NCBI Taxonomy" id="303"/>
    <lineage>
        <taxon>Bacteria</taxon>
        <taxon>Pseudomonadati</taxon>
        <taxon>Pseudomonadota</taxon>
        <taxon>Gammaproteobacteria</taxon>
        <taxon>Pseudomonadales</taxon>
        <taxon>Pseudomonadaceae</taxon>
        <taxon>Pseudomonas</taxon>
    </lineage>
</organism>
<dbReference type="RefSeq" id="WP_110964706.1">
    <property type="nucleotide sequence ID" value="NZ_CP029693.1"/>
</dbReference>
<dbReference type="InterPro" id="IPR003667">
    <property type="entry name" value="NqrDE/RnfAE"/>
</dbReference>
<evidence type="ECO:0000256" key="3">
    <source>
        <dbReference type="ARBA" id="ARBA00022519"/>
    </source>
</evidence>
<gene>
    <name evidence="9" type="ORF">DKY63_14365</name>
</gene>
<evidence type="ECO:0000256" key="2">
    <source>
        <dbReference type="ARBA" id="ARBA00022448"/>
    </source>
</evidence>
<evidence type="ECO:0000256" key="7">
    <source>
        <dbReference type="ARBA" id="ARBA00023136"/>
    </source>
</evidence>
<keyword evidence="7 8" id="KW-0472">Membrane</keyword>
<evidence type="ECO:0000256" key="6">
    <source>
        <dbReference type="ARBA" id="ARBA00022989"/>
    </source>
</evidence>
<evidence type="ECO:0000256" key="4">
    <source>
        <dbReference type="ARBA" id="ARBA00022692"/>
    </source>
</evidence>
<dbReference type="GO" id="GO:0005886">
    <property type="term" value="C:plasma membrane"/>
    <property type="evidence" value="ECO:0007669"/>
    <property type="project" value="TreeGrafter"/>
</dbReference>
<dbReference type="PANTHER" id="PTHR30586">
    <property type="entry name" value="ELECTRON TRANSPORT COMPLEX PROTEIN RNFE"/>
    <property type="match status" value="1"/>
</dbReference>